<dbReference type="Pfam" id="PF00230">
    <property type="entry name" value="MIP"/>
    <property type="match status" value="1"/>
</dbReference>
<evidence type="ECO:0000256" key="5">
    <source>
        <dbReference type="ARBA" id="ARBA00022692"/>
    </source>
</evidence>
<dbReference type="PRINTS" id="PR00783">
    <property type="entry name" value="MINTRINSICP"/>
</dbReference>
<evidence type="ECO:0008006" key="12">
    <source>
        <dbReference type="Google" id="ProtNLM"/>
    </source>
</evidence>
<keyword evidence="4" id="KW-1003">Cell membrane</keyword>
<keyword evidence="5 8" id="KW-0812">Transmembrane</keyword>
<evidence type="ECO:0000313" key="10">
    <source>
        <dbReference type="EMBL" id="KAL3889401.1"/>
    </source>
</evidence>
<feature type="transmembrane region" description="Helical" evidence="9">
    <location>
        <begin position="198"/>
        <end position="219"/>
    </location>
</feature>
<reference evidence="10 11" key="1">
    <citation type="submission" date="2024-11" db="EMBL/GenBank/DDBJ databases">
        <title>Chromosome-level genome assembly of the freshwater bivalve Anodonta woodiana.</title>
        <authorList>
            <person name="Chen X."/>
        </authorList>
    </citation>
    <scope>NUCLEOTIDE SEQUENCE [LARGE SCALE GENOMIC DNA]</scope>
    <source>
        <strain evidence="10">MN2024</strain>
        <tissue evidence="10">Gills</tissue>
    </source>
</reference>
<dbReference type="NCBIfam" id="TIGR00861">
    <property type="entry name" value="MIP"/>
    <property type="match status" value="1"/>
</dbReference>
<dbReference type="SUPFAM" id="SSF81338">
    <property type="entry name" value="Aquaporin-like"/>
    <property type="match status" value="1"/>
</dbReference>
<accession>A0ABD3XT67</accession>
<sequence>MEGYFIYITNKLANIRSEKEIGGPKGLLFREVYQWSFWRAILAEFVGTMLFVFIGCASTIRLTLDGSSVPQDKLDHARIIRIGLTFGLMIATMINCLGHVSGGHFNPAVSIAMAVTTNISPIRAMMYIISQCIGGIMGCWILKCVTPPEFHISLGITGVNPKLNAGHGVGCECIFTFILVMCIMGITDSNRSLYGSPAFGIGLTVAVLHFAGIPFSGASMNPARSLASTVVSNSWNLHWVYWVGPILGGCAAALCYKYVFNPYRNTLTMEEAVNELVRSEDMILVPKDFFRGATNHTANKSVEIVSSHM</sequence>
<dbReference type="InterPro" id="IPR023271">
    <property type="entry name" value="Aquaporin-like"/>
</dbReference>
<keyword evidence="11" id="KW-1185">Reference proteome</keyword>
<dbReference type="PROSITE" id="PS00221">
    <property type="entry name" value="MIP"/>
    <property type="match status" value="1"/>
</dbReference>
<evidence type="ECO:0000313" key="11">
    <source>
        <dbReference type="Proteomes" id="UP001634394"/>
    </source>
</evidence>
<evidence type="ECO:0000256" key="3">
    <source>
        <dbReference type="ARBA" id="ARBA00022448"/>
    </source>
</evidence>
<keyword evidence="7 9" id="KW-0472">Membrane</keyword>
<comment type="similarity">
    <text evidence="2 8">Belongs to the MIP/aquaporin (TC 1.A.8) family.</text>
</comment>
<proteinExistence type="inferred from homology"/>
<gene>
    <name evidence="10" type="ORF">ACJMK2_001745</name>
</gene>
<dbReference type="CDD" id="cd00333">
    <property type="entry name" value="MIP"/>
    <property type="match status" value="1"/>
</dbReference>
<feature type="transmembrane region" description="Helical" evidence="9">
    <location>
        <begin position="79"/>
        <end position="100"/>
    </location>
</feature>
<evidence type="ECO:0000256" key="9">
    <source>
        <dbReference type="SAM" id="Phobius"/>
    </source>
</evidence>
<comment type="caution">
    <text evidence="10">The sequence shown here is derived from an EMBL/GenBank/DDBJ whole genome shotgun (WGS) entry which is preliminary data.</text>
</comment>
<feature type="transmembrane region" description="Helical" evidence="9">
    <location>
        <begin position="165"/>
        <end position="186"/>
    </location>
</feature>
<name>A0ABD3XT67_SINWO</name>
<dbReference type="PANTHER" id="PTHR19139:SF199">
    <property type="entry name" value="MIP17260P"/>
    <property type="match status" value="1"/>
</dbReference>
<dbReference type="Gene3D" id="1.20.1080.10">
    <property type="entry name" value="Glycerol uptake facilitator protein"/>
    <property type="match status" value="1"/>
</dbReference>
<dbReference type="InterPro" id="IPR022357">
    <property type="entry name" value="MIP_CS"/>
</dbReference>
<feature type="transmembrane region" description="Helical" evidence="9">
    <location>
        <begin position="37"/>
        <end position="58"/>
    </location>
</feature>
<dbReference type="EMBL" id="JBJQND010000001">
    <property type="protein sequence ID" value="KAL3889401.1"/>
    <property type="molecule type" value="Genomic_DNA"/>
</dbReference>
<dbReference type="InterPro" id="IPR034294">
    <property type="entry name" value="Aquaporin_transptr"/>
</dbReference>
<evidence type="ECO:0000256" key="8">
    <source>
        <dbReference type="RuleBase" id="RU000477"/>
    </source>
</evidence>
<dbReference type="Proteomes" id="UP001634394">
    <property type="component" value="Unassembled WGS sequence"/>
</dbReference>
<evidence type="ECO:0000256" key="2">
    <source>
        <dbReference type="ARBA" id="ARBA00006175"/>
    </source>
</evidence>
<dbReference type="AlphaFoldDB" id="A0ABD3XT67"/>
<protein>
    <recommendedName>
        <fullName evidence="12">Aquaporin</fullName>
    </recommendedName>
</protein>
<dbReference type="InterPro" id="IPR000425">
    <property type="entry name" value="MIP"/>
</dbReference>
<organism evidence="10 11">
    <name type="scientific">Sinanodonta woodiana</name>
    <name type="common">Chinese pond mussel</name>
    <name type="synonym">Anodonta woodiana</name>
    <dbReference type="NCBI Taxonomy" id="1069815"/>
    <lineage>
        <taxon>Eukaryota</taxon>
        <taxon>Metazoa</taxon>
        <taxon>Spiralia</taxon>
        <taxon>Lophotrochozoa</taxon>
        <taxon>Mollusca</taxon>
        <taxon>Bivalvia</taxon>
        <taxon>Autobranchia</taxon>
        <taxon>Heteroconchia</taxon>
        <taxon>Palaeoheterodonta</taxon>
        <taxon>Unionida</taxon>
        <taxon>Unionoidea</taxon>
        <taxon>Unionidae</taxon>
        <taxon>Unioninae</taxon>
        <taxon>Sinanodonta</taxon>
    </lineage>
</organism>
<dbReference type="GO" id="GO:0005886">
    <property type="term" value="C:plasma membrane"/>
    <property type="evidence" value="ECO:0007669"/>
    <property type="project" value="UniProtKB-SubCell"/>
</dbReference>
<evidence type="ECO:0000256" key="1">
    <source>
        <dbReference type="ARBA" id="ARBA00004651"/>
    </source>
</evidence>
<evidence type="ECO:0000256" key="6">
    <source>
        <dbReference type="ARBA" id="ARBA00022989"/>
    </source>
</evidence>
<keyword evidence="3 8" id="KW-0813">Transport</keyword>
<keyword evidence="6 9" id="KW-1133">Transmembrane helix</keyword>
<evidence type="ECO:0000256" key="4">
    <source>
        <dbReference type="ARBA" id="ARBA00022475"/>
    </source>
</evidence>
<feature type="transmembrane region" description="Helical" evidence="9">
    <location>
        <begin position="239"/>
        <end position="259"/>
    </location>
</feature>
<dbReference type="PANTHER" id="PTHR19139">
    <property type="entry name" value="AQUAPORIN TRANSPORTER"/>
    <property type="match status" value="1"/>
</dbReference>
<evidence type="ECO:0000256" key="7">
    <source>
        <dbReference type="ARBA" id="ARBA00023136"/>
    </source>
</evidence>
<comment type="subcellular location">
    <subcellularLocation>
        <location evidence="1">Cell membrane</location>
        <topology evidence="1">Multi-pass membrane protein</topology>
    </subcellularLocation>
</comment>